<dbReference type="KEGG" id="psym:J1N51_06165"/>
<name>A0A975HJ78_9GAMM</name>
<dbReference type="EMBL" id="CP072110">
    <property type="protein sequence ID" value="QTH65026.1"/>
    <property type="molecule type" value="Genomic_DNA"/>
</dbReference>
<evidence type="ECO:0000256" key="1">
    <source>
        <dbReference type="ARBA" id="ARBA00007613"/>
    </source>
</evidence>
<sequence length="481" mass="54152">MSKLTSMVFSVVAVSVLSACSSHYSENEHIKQPKNVPIEWQSDFKAALTESTERSQSLSILSNQQLRDFLVYALETNFNLKQEFLSLQQKRQALTVANSALWPSIEAGLSARRTKAEEGSIGNKFEAGLDIRYELDLWQKLSDAEQQAQLAYLAAEASFEQAKQTLIANVITAWFDVIESNRLLELAKQRVELTKQSLDIIERGYQQGLNEALDVYLARNDFNTEVSRLSQQKATQQTAIRALQRLSSDYPTGQFELDSELPSYQLESLSVVPSDLVENKPSLQASWYELMAQNANLAFVHKKRYPSFVITGSIGDEGQKLRDLFDGSGLVWSLLGNLTAPIFNAGQLKANEETARLQLKQAEQRYLDNLYQSFETVENRITDAVSLEQRYRAILDAKYNAQMAAELSFGQYQSGLVTYTTVLNAQARAFDAETSAVQLHKQLLVNHVQLQLALGKTPQFNQQNELAVNSQLQPQLQKDEE</sequence>
<dbReference type="AlphaFoldDB" id="A0A975HJ78"/>
<dbReference type="Pfam" id="PF02321">
    <property type="entry name" value="OEP"/>
    <property type="match status" value="2"/>
</dbReference>
<dbReference type="InterPro" id="IPR010131">
    <property type="entry name" value="MdtP/NodT-like"/>
</dbReference>
<dbReference type="PROSITE" id="PS51257">
    <property type="entry name" value="PROKAR_LIPOPROTEIN"/>
    <property type="match status" value="1"/>
</dbReference>
<organism evidence="3 4">
    <name type="scientific">Psychrosphaera ytuae</name>
    <dbReference type="NCBI Taxonomy" id="2820710"/>
    <lineage>
        <taxon>Bacteria</taxon>
        <taxon>Pseudomonadati</taxon>
        <taxon>Pseudomonadota</taxon>
        <taxon>Gammaproteobacteria</taxon>
        <taxon>Alteromonadales</taxon>
        <taxon>Pseudoalteromonadaceae</taxon>
        <taxon>Psychrosphaera</taxon>
    </lineage>
</organism>
<gene>
    <name evidence="3" type="ORF">J1N51_06165</name>
</gene>
<dbReference type="GO" id="GO:0015562">
    <property type="term" value="F:efflux transmembrane transporter activity"/>
    <property type="evidence" value="ECO:0007669"/>
    <property type="project" value="InterPro"/>
</dbReference>
<dbReference type="Proteomes" id="UP000682739">
    <property type="component" value="Chromosome"/>
</dbReference>
<dbReference type="Gene3D" id="1.20.1600.10">
    <property type="entry name" value="Outer membrane efflux proteins (OEP)"/>
    <property type="match status" value="1"/>
</dbReference>
<protein>
    <submittedName>
        <fullName evidence="3">TolC family protein</fullName>
    </submittedName>
</protein>
<dbReference type="RefSeq" id="WP_208833061.1">
    <property type="nucleotide sequence ID" value="NZ_CP072110.1"/>
</dbReference>
<evidence type="ECO:0000256" key="2">
    <source>
        <dbReference type="SAM" id="SignalP"/>
    </source>
</evidence>
<keyword evidence="2" id="KW-0732">Signal</keyword>
<accession>A0A975HJ78</accession>
<keyword evidence="4" id="KW-1185">Reference proteome</keyword>
<dbReference type="PANTHER" id="PTHR30203">
    <property type="entry name" value="OUTER MEMBRANE CATION EFFLUX PROTEIN"/>
    <property type="match status" value="1"/>
</dbReference>
<feature type="chain" id="PRO_5038046976" evidence="2">
    <location>
        <begin position="25"/>
        <end position="481"/>
    </location>
</feature>
<evidence type="ECO:0000313" key="3">
    <source>
        <dbReference type="EMBL" id="QTH65026.1"/>
    </source>
</evidence>
<comment type="similarity">
    <text evidence="1">Belongs to the outer membrane factor (OMF) (TC 1.B.17) family.</text>
</comment>
<dbReference type="InterPro" id="IPR003423">
    <property type="entry name" value="OMP_efflux"/>
</dbReference>
<reference evidence="3" key="1">
    <citation type="submission" date="2021-03" db="EMBL/GenBank/DDBJ databases">
        <title>Description of Psychrosphaera ytuae sp. nov. isolated from deep sea sediment of South China Sea.</title>
        <authorList>
            <person name="Zhang J."/>
            <person name="Xu X.-D."/>
        </authorList>
    </citation>
    <scope>NUCLEOTIDE SEQUENCE</scope>
    <source>
        <strain evidence="3">MTZ26</strain>
    </source>
</reference>
<proteinExistence type="inferred from homology"/>
<feature type="signal peptide" evidence="2">
    <location>
        <begin position="1"/>
        <end position="24"/>
    </location>
</feature>
<dbReference type="Gene3D" id="2.20.200.10">
    <property type="entry name" value="Outer membrane efflux proteins (OEP)"/>
    <property type="match status" value="1"/>
</dbReference>
<dbReference type="PANTHER" id="PTHR30203:SF30">
    <property type="entry name" value="OUTER MEMBRANE PROTEIN-RELATED"/>
    <property type="match status" value="1"/>
</dbReference>
<evidence type="ECO:0000313" key="4">
    <source>
        <dbReference type="Proteomes" id="UP000682739"/>
    </source>
</evidence>
<dbReference type="SUPFAM" id="SSF56954">
    <property type="entry name" value="Outer membrane efflux proteins (OEP)"/>
    <property type="match status" value="1"/>
</dbReference>